<keyword evidence="2 7" id="KW-0813">Transport</keyword>
<dbReference type="SUPFAM" id="SSF161098">
    <property type="entry name" value="MetI-like"/>
    <property type="match status" value="1"/>
</dbReference>
<dbReference type="InterPro" id="IPR000515">
    <property type="entry name" value="MetI-like"/>
</dbReference>
<dbReference type="GO" id="GO:0005886">
    <property type="term" value="C:plasma membrane"/>
    <property type="evidence" value="ECO:0007669"/>
    <property type="project" value="UniProtKB-SubCell"/>
</dbReference>
<evidence type="ECO:0000256" key="1">
    <source>
        <dbReference type="ARBA" id="ARBA00004651"/>
    </source>
</evidence>
<comment type="subcellular location">
    <subcellularLocation>
        <location evidence="1 7">Cell membrane</location>
        <topology evidence="1 7">Multi-pass membrane protein</topology>
    </subcellularLocation>
</comment>
<gene>
    <name evidence="9" type="ORF">BC6307_00305</name>
</gene>
<dbReference type="KEGG" id="bcoh:BC6307_00305"/>
<feature type="transmembrane region" description="Helical" evidence="7">
    <location>
        <begin position="95"/>
        <end position="116"/>
    </location>
</feature>
<feature type="transmembrane region" description="Helical" evidence="7">
    <location>
        <begin position="176"/>
        <end position="198"/>
    </location>
</feature>
<dbReference type="Pfam" id="PF00528">
    <property type="entry name" value="BPD_transp_1"/>
    <property type="match status" value="1"/>
</dbReference>
<dbReference type="PANTHER" id="PTHR30193">
    <property type="entry name" value="ABC TRANSPORTER PERMEASE PROTEIN"/>
    <property type="match status" value="1"/>
</dbReference>
<feature type="transmembrane region" description="Helical" evidence="7">
    <location>
        <begin position="33"/>
        <end position="53"/>
    </location>
</feature>
<comment type="similarity">
    <text evidence="7">Belongs to the binding-protein-dependent transport system permease family.</text>
</comment>
<dbReference type="PROSITE" id="PS50928">
    <property type="entry name" value="ABC_TM1"/>
    <property type="match status" value="1"/>
</dbReference>
<dbReference type="AlphaFoldDB" id="A0A223KKD6"/>
<evidence type="ECO:0000313" key="9">
    <source>
        <dbReference type="EMBL" id="AST89823.1"/>
    </source>
</evidence>
<keyword evidence="5 7" id="KW-1133">Transmembrane helix</keyword>
<dbReference type="STRING" id="1314751.GCA_001591425_02304"/>
<evidence type="ECO:0000256" key="4">
    <source>
        <dbReference type="ARBA" id="ARBA00022692"/>
    </source>
</evidence>
<keyword evidence="10" id="KW-1185">Reference proteome</keyword>
<keyword evidence="3" id="KW-1003">Cell membrane</keyword>
<dbReference type="Gene3D" id="1.10.3720.10">
    <property type="entry name" value="MetI-like"/>
    <property type="match status" value="1"/>
</dbReference>
<sequence length="314" mass="35342">MSKVNPIAEGKEAITVPFEQANKQRRINSFIKGILFLLPSILLFGIFLFYPLFKTIYLSAFLTDAKGATTVFVGWENYQYMFTDPIFLKSIKNTFLFVLYTVPATVLISLFLAIISNEKLKGIGFFRTIFTSTMGVSVAAASVFWLYLFHPSIGFLNQLLKVFGADSIGWLTDPKWALTAIAITTIWMNIGFTFLILLGGLQSIDSSLYESADIEGSSYFYKLRRITVPMLSPTLFFVITVSIINAFQTFGQIDILTQGGPANETILIVYSIYREAFTNYQFGTASAQAVVLFVFILIMTAIQFKLGERRVHYQ</sequence>
<protein>
    <submittedName>
        <fullName evidence="9">Glycerol-3-phosphate ABC transporter permease</fullName>
    </submittedName>
</protein>
<proteinExistence type="inferred from homology"/>
<accession>A0A223KKD6</accession>
<dbReference type="RefSeq" id="WP_066416137.1">
    <property type="nucleotide sequence ID" value="NZ_CP018866.1"/>
</dbReference>
<dbReference type="InterPro" id="IPR051393">
    <property type="entry name" value="ABC_transporter_permease"/>
</dbReference>
<reference evidence="9 10" key="1">
    <citation type="submission" date="2016-12" db="EMBL/GenBank/DDBJ databases">
        <title>The whole genome sequencing and assembly of Bacillus cohnii DSM 6307T strain.</title>
        <authorList>
            <person name="Lee Y.-J."/>
            <person name="Yi H."/>
            <person name="Bahn Y.-S."/>
            <person name="Kim J.F."/>
            <person name="Lee D.-W."/>
        </authorList>
    </citation>
    <scope>NUCLEOTIDE SEQUENCE [LARGE SCALE GENOMIC DNA]</scope>
    <source>
        <strain evidence="9 10">DSM 6307</strain>
    </source>
</reference>
<evidence type="ECO:0000256" key="7">
    <source>
        <dbReference type="RuleBase" id="RU363032"/>
    </source>
</evidence>
<evidence type="ECO:0000313" key="10">
    <source>
        <dbReference type="Proteomes" id="UP000215224"/>
    </source>
</evidence>
<dbReference type="Proteomes" id="UP000215224">
    <property type="component" value="Chromosome"/>
</dbReference>
<dbReference type="CDD" id="cd06261">
    <property type="entry name" value="TM_PBP2"/>
    <property type="match status" value="1"/>
</dbReference>
<evidence type="ECO:0000256" key="2">
    <source>
        <dbReference type="ARBA" id="ARBA00022448"/>
    </source>
</evidence>
<evidence type="ECO:0000256" key="6">
    <source>
        <dbReference type="ARBA" id="ARBA00023136"/>
    </source>
</evidence>
<keyword evidence="4 7" id="KW-0812">Transmembrane</keyword>
<feature type="domain" description="ABC transmembrane type-1" evidence="8">
    <location>
        <begin position="91"/>
        <end position="303"/>
    </location>
</feature>
<organism evidence="9 10">
    <name type="scientific">Sutcliffiella cohnii</name>
    <dbReference type="NCBI Taxonomy" id="33932"/>
    <lineage>
        <taxon>Bacteria</taxon>
        <taxon>Bacillati</taxon>
        <taxon>Bacillota</taxon>
        <taxon>Bacilli</taxon>
        <taxon>Bacillales</taxon>
        <taxon>Bacillaceae</taxon>
        <taxon>Sutcliffiella</taxon>
    </lineage>
</organism>
<feature type="transmembrane region" description="Helical" evidence="7">
    <location>
        <begin position="128"/>
        <end position="148"/>
    </location>
</feature>
<feature type="transmembrane region" description="Helical" evidence="7">
    <location>
        <begin position="226"/>
        <end position="247"/>
    </location>
</feature>
<dbReference type="PANTHER" id="PTHR30193:SF37">
    <property type="entry name" value="INNER MEMBRANE ABC TRANSPORTER PERMEASE PROTEIN YCJO"/>
    <property type="match status" value="1"/>
</dbReference>
<evidence type="ECO:0000256" key="3">
    <source>
        <dbReference type="ARBA" id="ARBA00022475"/>
    </source>
</evidence>
<feature type="transmembrane region" description="Helical" evidence="7">
    <location>
        <begin position="285"/>
        <end position="304"/>
    </location>
</feature>
<dbReference type="EMBL" id="CP018866">
    <property type="protein sequence ID" value="AST89823.1"/>
    <property type="molecule type" value="Genomic_DNA"/>
</dbReference>
<dbReference type="GO" id="GO:0055085">
    <property type="term" value="P:transmembrane transport"/>
    <property type="evidence" value="ECO:0007669"/>
    <property type="project" value="InterPro"/>
</dbReference>
<evidence type="ECO:0000256" key="5">
    <source>
        <dbReference type="ARBA" id="ARBA00022989"/>
    </source>
</evidence>
<keyword evidence="6 7" id="KW-0472">Membrane</keyword>
<evidence type="ECO:0000259" key="8">
    <source>
        <dbReference type="PROSITE" id="PS50928"/>
    </source>
</evidence>
<dbReference type="InterPro" id="IPR035906">
    <property type="entry name" value="MetI-like_sf"/>
</dbReference>
<name>A0A223KKD6_9BACI</name>